<dbReference type="Pfam" id="PF22920">
    <property type="entry name" value="UvrC_RNaseH"/>
    <property type="match status" value="1"/>
</dbReference>
<dbReference type="InterPro" id="IPR000305">
    <property type="entry name" value="GIY-YIG_endonuc"/>
</dbReference>
<dbReference type="EMBL" id="UINC01013944">
    <property type="protein sequence ID" value="SVA59839.1"/>
    <property type="molecule type" value="Genomic_DNA"/>
</dbReference>
<dbReference type="SUPFAM" id="SSF46600">
    <property type="entry name" value="C-terminal UvrC-binding domain of UvrB"/>
    <property type="match status" value="1"/>
</dbReference>
<dbReference type="SUPFAM" id="SSF82771">
    <property type="entry name" value="GIY-YIG endonuclease"/>
    <property type="match status" value="1"/>
</dbReference>
<dbReference type="SMART" id="SM00465">
    <property type="entry name" value="GIYc"/>
    <property type="match status" value="1"/>
</dbReference>
<dbReference type="PROSITE" id="PS50151">
    <property type="entry name" value="UVR"/>
    <property type="match status" value="1"/>
</dbReference>
<sequence length="415" mass="48624">MKKIIKNKNKKNTDKKFPQQEKSASLQGQEIIKFIAKTLPHKPGVYQMENEKGEILYIGKAKNLAKRVINYTSLNNLTRRLQRMVSLTSRINFVVTNTEIEALLLECNLIKRHKPRFNIILRDDKSFPYILINKEHTFPRIQKYRGTKKFKGDYYGPFVSPSVADYTLISLQKTFLLRSCSEGTFNNRSRPCLLYDIKRCSAPCVNYISEKDYLESIEDAKKFLGGNTKKIEKKLNFQMVLASKNQMFEEAAQLRDRIKSINQIQKYQSVYIKDMRNIDIFAIKVIDGKSCIHGKFYRNGSNYGNKSFFPMHQEFTEEKEILESFLYQFYSNRDAPPKILINLNHTFFREVEYTLNLKNKFKTKILQPKSGEKQKHILLAEKNALESIKQKKASLESHHSALEKLKYLLKLKKIP</sequence>
<evidence type="ECO:0000256" key="3">
    <source>
        <dbReference type="ARBA" id="ARBA00022769"/>
    </source>
</evidence>
<reference evidence="10" key="1">
    <citation type="submission" date="2018-05" db="EMBL/GenBank/DDBJ databases">
        <authorList>
            <person name="Lanie J.A."/>
            <person name="Ng W.-L."/>
            <person name="Kazmierczak K.M."/>
            <person name="Andrzejewski T.M."/>
            <person name="Davidsen T.M."/>
            <person name="Wayne K.J."/>
            <person name="Tettelin H."/>
            <person name="Glass J.I."/>
            <person name="Rusch D."/>
            <person name="Podicherti R."/>
            <person name="Tsui H.-C.T."/>
            <person name="Winkler M.E."/>
        </authorList>
    </citation>
    <scope>NUCLEOTIDE SEQUENCE</scope>
</reference>
<evidence type="ECO:0000256" key="4">
    <source>
        <dbReference type="ARBA" id="ARBA00022881"/>
    </source>
</evidence>
<dbReference type="InterPro" id="IPR001162">
    <property type="entry name" value="UvrC_RNase_H_dom"/>
</dbReference>
<dbReference type="InterPro" id="IPR001943">
    <property type="entry name" value="UVR_dom"/>
</dbReference>
<dbReference type="Gene3D" id="3.40.1440.10">
    <property type="entry name" value="GIY-YIG endonuclease"/>
    <property type="match status" value="1"/>
</dbReference>
<evidence type="ECO:0000259" key="9">
    <source>
        <dbReference type="PROSITE" id="PS50165"/>
    </source>
</evidence>
<dbReference type="InterPro" id="IPR035901">
    <property type="entry name" value="GIY-YIG_endonuc_sf"/>
</dbReference>
<keyword evidence="5" id="KW-0234">DNA repair</keyword>
<evidence type="ECO:0000259" key="8">
    <source>
        <dbReference type="PROSITE" id="PS50164"/>
    </source>
</evidence>
<evidence type="ECO:0000256" key="1">
    <source>
        <dbReference type="ARBA" id="ARBA00022490"/>
    </source>
</evidence>
<keyword evidence="3" id="KW-0228">DNA excision</keyword>
<dbReference type="Pfam" id="PF02151">
    <property type="entry name" value="UVR"/>
    <property type="match status" value="1"/>
</dbReference>
<dbReference type="NCBIfam" id="TIGR00194">
    <property type="entry name" value="uvrC"/>
    <property type="match status" value="1"/>
</dbReference>
<keyword evidence="2" id="KW-0227">DNA damage</keyword>
<dbReference type="InterPro" id="IPR047296">
    <property type="entry name" value="GIY-YIG_UvrC_Cho"/>
</dbReference>
<dbReference type="PROSITE" id="PS50165">
    <property type="entry name" value="UVRC"/>
    <property type="match status" value="1"/>
</dbReference>
<feature type="domain" description="UVR" evidence="7">
    <location>
        <begin position="229"/>
        <end position="264"/>
    </location>
</feature>
<feature type="compositionally biased region" description="Basic residues" evidence="6">
    <location>
        <begin position="1"/>
        <end position="10"/>
    </location>
</feature>
<dbReference type="GO" id="GO:0006289">
    <property type="term" value="P:nucleotide-excision repair"/>
    <property type="evidence" value="ECO:0007669"/>
    <property type="project" value="InterPro"/>
</dbReference>
<dbReference type="AlphaFoldDB" id="A0A381X510"/>
<evidence type="ECO:0008006" key="11">
    <source>
        <dbReference type="Google" id="ProtNLM"/>
    </source>
</evidence>
<evidence type="ECO:0000256" key="6">
    <source>
        <dbReference type="SAM" id="MobiDB-lite"/>
    </source>
</evidence>
<dbReference type="Gene3D" id="4.10.860.10">
    <property type="entry name" value="UVR domain"/>
    <property type="match status" value="1"/>
</dbReference>
<feature type="region of interest" description="Disordered" evidence="6">
    <location>
        <begin position="1"/>
        <end position="22"/>
    </location>
</feature>
<dbReference type="InterPro" id="IPR050066">
    <property type="entry name" value="UvrABC_protein_C"/>
</dbReference>
<evidence type="ECO:0000256" key="5">
    <source>
        <dbReference type="ARBA" id="ARBA00023204"/>
    </source>
</evidence>
<evidence type="ECO:0000313" key="10">
    <source>
        <dbReference type="EMBL" id="SVA59839.1"/>
    </source>
</evidence>
<evidence type="ECO:0000256" key="2">
    <source>
        <dbReference type="ARBA" id="ARBA00022763"/>
    </source>
</evidence>
<keyword evidence="4" id="KW-0267">Excision nuclease</keyword>
<dbReference type="Pfam" id="PF01541">
    <property type="entry name" value="GIY-YIG"/>
    <property type="match status" value="1"/>
</dbReference>
<dbReference type="GO" id="GO:0009380">
    <property type="term" value="C:excinuclease repair complex"/>
    <property type="evidence" value="ECO:0007669"/>
    <property type="project" value="InterPro"/>
</dbReference>
<feature type="domain" description="GIY-YIG" evidence="8">
    <location>
        <begin position="41"/>
        <end position="119"/>
    </location>
</feature>
<dbReference type="PANTHER" id="PTHR30562:SF1">
    <property type="entry name" value="UVRABC SYSTEM PROTEIN C"/>
    <property type="match status" value="1"/>
</dbReference>
<dbReference type="GO" id="GO:0009381">
    <property type="term" value="F:excinuclease ABC activity"/>
    <property type="evidence" value="ECO:0007669"/>
    <property type="project" value="InterPro"/>
</dbReference>
<dbReference type="CDD" id="cd10434">
    <property type="entry name" value="GIY-YIG_UvrC_Cho"/>
    <property type="match status" value="1"/>
</dbReference>
<gene>
    <name evidence="10" type="ORF">METZ01_LOCUS112693</name>
</gene>
<organism evidence="10">
    <name type="scientific">marine metagenome</name>
    <dbReference type="NCBI Taxonomy" id="408172"/>
    <lineage>
        <taxon>unclassified sequences</taxon>
        <taxon>metagenomes</taxon>
        <taxon>ecological metagenomes</taxon>
    </lineage>
</organism>
<dbReference type="PANTHER" id="PTHR30562">
    <property type="entry name" value="UVRC/OXIDOREDUCTASE"/>
    <property type="match status" value="1"/>
</dbReference>
<protein>
    <recommendedName>
        <fullName evidence="11">GIY-YIG domain-containing protein</fullName>
    </recommendedName>
</protein>
<dbReference type="PROSITE" id="PS50164">
    <property type="entry name" value="GIY_YIG"/>
    <property type="match status" value="1"/>
</dbReference>
<feature type="domain" description="UvrC family homology region profile" evidence="9">
    <location>
        <begin position="280"/>
        <end position="415"/>
    </location>
</feature>
<feature type="non-terminal residue" evidence="10">
    <location>
        <position position="1"/>
    </location>
</feature>
<name>A0A381X510_9ZZZZ</name>
<evidence type="ECO:0000259" key="7">
    <source>
        <dbReference type="PROSITE" id="PS50151"/>
    </source>
</evidence>
<proteinExistence type="predicted"/>
<accession>A0A381X510</accession>
<dbReference type="FunFam" id="3.40.1440.10:FF:000001">
    <property type="entry name" value="UvrABC system protein C"/>
    <property type="match status" value="1"/>
</dbReference>
<keyword evidence="1" id="KW-0963">Cytoplasm</keyword>
<feature type="non-terminal residue" evidence="10">
    <location>
        <position position="415"/>
    </location>
</feature>
<dbReference type="InterPro" id="IPR004791">
    <property type="entry name" value="UvrC"/>
</dbReference>
<dbReference type="InterPro" id="IPR036876">
    <property type="entry name" value="UVR_dom_sf"/>
</dbReference>